<comment type="caution">
    <text evidence="1">The sequence shown here is derived from an EMBL/GenBank/DDBJ whole genome shotgun (WGS) entry which is preliminary data.</text>
</comment>
<dbReference type="EMBL" id="JACEZS010000013">
    <property type="protein sequence ID" value="MBA5606779.1"/>
    <property type="molecule type" value="Genomic_DNA"/>
</dbReference>
<protein>
    <submittedName>
        <fullName evidence="1">Uncharacterized protein</fullName>
    </submittedName>
</protein>
<accession>A0A7W2EJ47</accession>
<reference evidence="1 2" key="1">
    <citation type="submission" date="2020-07" db="EMBL/GenBank/DDBJ databases">
        <title>Novel species isolated from subtropical streams in China.</title>
        <authorList>
            <person name="Lu H."/>
        </authorList>
    </citation>
    <scope>NUCLEOTIDE SEQUENCE [LARGE SCALE GENOMIC DNA]</scope>
    <source>
        <strain evidence="1 2">FT3S</strain>
    </source>
</reference>
<evidence type="ECO:0000313" key="1">
    <source>
        <dbReference type="EMBL" id="MBA5606779.1"/>
    </source>
</evidence>
<dbReference type="AlphaFoldDB" id="A0A7W2EJ47"/>
<evidence type="ECO:0000313" key="2">
    <source>
        <dbReference type="Proteomes" id="UP000566711"/>
    </source>
</evidence>
<name>A0A7W2EJ47_9BURK</name>
<organism evidence="1 2">
    <name type="scientific">Rugamonas fusca</name>
    <dbReference type="NCBI Taxonomy" id="2758568"/>
    <lineage>
        <taxon>Bacteria</taxon>
        <taxon>Pseudomonadati</taxon>
        <taxon>Pseudomonadota</taxon>
        <taxon>Betaproteobacteria</taxon>
        <taxon>Burkholderiales</taxon>
        <taxon>Oxalobacteraceae</taxon>
        <taxon>Telluria group</taxon>
        <taxon>Rugamonas</taxon>
    </lineage>
</organism>
<proteinExistence type="predicted"/>
<dbReference type="Proteomes" id="UP000566711">
    <property type="component" value="Unassembled WGS sequence"/>
</dbReference>
<keyword evidence="2" id="KW-1185">Reference proteome</keyword>
<gene>
    <name evidence="1" type="ORF">H3H36_15585</name>
</gene>
<sequence length="376" mass="39041">MEMKYDAGASFKDKSIKAASSSASANSAVGYSASVNAANASSSQVNAKSQAALGAHSGDAAFNANAKSSLNASSANSASLAAKENYAAASNSKSASAAIDAKNVAAASHETASYKKLVKYQDASKPTSHPLFLNEFSGKLRDYDLRLLDSMNARSKYFGDKPINLALLSNSAEMAKFSEFARTKANADFLMVGSATVIAGERNSATGELSCVVNAEVKTFATAGGELIASMAESTQAAGPNIEACNATATQKVARMMAPSFAGSTLGYWADRAARGRQYTVEFKGANLTLPLRMAFTKALQQVDGATAVEKKSDGPEGVMATLTLKGKGDPMEQIYAAVTSQPAFSGKELDGKTEGEQVTLCLNKCGGPETKTKKR</sequence>